<accession>A0ABD0JVC0</accession>
<comment type="caution">
    <text evidence="2">The sequence shown here is derived from an EMBL/GenBank/DDBJ whole genome shotgun (WGS) entry which is preliminary data.</text>
</comment>
<name>A0ABD0JVC0_9CAEN</name>
<gene>
    <name evidence="2" type="ORF">BaRGS_00030257</name>
</gene>
<feature type="region of interest" description="Disordered" evidence="1">
    <location>
        <begin position="1"/>
        <end position="42"/>
    </location>
</feature>
<evidence type="ECO:0000256" key="1">
    <source>
        <dbReference type="SAM" id="MobiDB-lite"/>
    </source>
</evidence>
<dbReference type="Proteomes" id="UP001519460">
    <property type="component" value="Unassembled WGS sequence"/>
</dbReference>
<organism evidence="2 3">
    <name type="scientific">Batillaria attramentaria</name>
    <dbReference type="NCBI Taxonomy" id="370345"/>
    <lineage>
        <taxon>Eukaryota</taxon>
        <taxon>Metazoa</taxon>
        <taxon>Spiralia</taxon>
        <taxon>Lophotrochozoa</taxon>
        <taxon>Mollusca</taxon>
        <taxon>Gastropoda</taxon>
        <taxon>Caenogastropoda</taxon>
        <taxon>Sorbeoconcha</taxon>
        <taxon>Cerithioidea</taxon>
        <taxon>Batillariidae</taxon>
        <taxon>Batillaria</taxon>
    </lineage>
</organism>
<feature type="compositionally biased region" description="Low complexity" evidence="1">
    <location>
        <begin position="14"/>
        <end position="33"/>
    </location>
</feature>
<keyword evidence="3" id="KW-1185">Reference proteome</keyword>
<dbReference type="EMBL" id="JACVVK020000324">
    <property type="protein sequence ID" value="KAK7478498.1"/>
    <property type="molecule type" value="Genomic_DNA"/>
</dbReference>
<protein>
    <submittedName>
        <fullName evidence="2">Uncharacterized protein</fullName>
    </submittedName>
</protein>
<sequence>MLPVFTFGGHAEDTQTSNTQTSSWNKSSSNNNKPVTAGAGSEVKTLQPWRLTSLRCFYKLSPFLFVLPGPGSLGLSTEES</sequence>
<reference evidence="2 3" key="1">
    <citation type="journal article" date="2023" name="Sci. Data">
        <title>Genome assembly of the Korean intertidal mud-creeper Batillaria attramentaria.</title>
        <authorList>
            <person name="Patra A.K."/>
            <person name="Ho P.T."/>
            <person name="Jun S."/>
            <person name="Lee S.J."/>
            <person name="Kim Y."/>
            <person name="Won Y.J."/>
        </authorList>
    </citation>
    <scope>NUCLEOTIDE SEQUENCE [LARGE SCALE GENOMIC DNA]</scope>
    <source>
        <strain evidence="2">Wonlab-2016</strain>
    </source>
</reference>
<evidence type="ECO:0000313" key="2">
    <source>
        <dbReference type="EMBL" id="KAK7478498.1"/>
    </source>
</evidence>
<proteinExistence type="predicted"/>
<evidence type="ECO:0000313" key="3">
    <source>
        <dbReference type="Proteomes" id="UP001519460"/>
    </source>
</evidence>
<dbReference type="AlphaFoldDB" id="A0ABD0JVC0"/>